<dbReference type="OrthoDB" id="6782876at2759"/>
<dbReference type="AlphaFoldDB" id="A0A5E4MTB4"/>
<evidence type="ECO:0000313" key="1">
    <source>
        <dbReference type="EMBL" id="VVC35523.1"/>
    </source>
</evidence>
<organism evidence="1 2">
    <name type="scientific">Cinara cedri</name>
    <dbReference type="NCBI Taxonomy" id="506608"/>
    <lineage>
        <taxon>Eukaryota</taxon>
        <taxon>Metazoa</taxon>
        <taxon>Ecdysozoa</taxon>
        <taxon>Arthropoda</taxon>
        <taxon>Hexapoda</taxon>
        <taxon>Insecta</taxon>
        <taxon>Pterygota</taxon>
        <taxon>Neoptera</taxon>
        <taxon>Paraneoptera</taxon>
        <taxon>Hemiptera</taxon>
        <taxon>Sternorrhyncha</taxon>
        <taxon>Aphidomorpha</taxon>
        <taxon>Aphidoidea</taxon>
        <taxon>Aphididae</taxon>
        <taxon>Lachninae</taxon>
        <taxon>Cinara</taxon>
    </lineage>
</organism>
<accession>A0A5E4MTB4</accession>
<sequence>MLTKKEKKEPRRAWIDKEIVQLINERQKYKNNNMIEGRQKYCQLRNQVNRETRKAKEWLEQQCGEINELFKVNKIDYAYRKIRQFVEKIKRNCTNIRDKNGQLFIDYENIIKR</sequence>
<name>A0A5E4MTB4_9HEMI</name>
<protein>
    <submittedName>
        <fullName evidence="1">Uncharacterized protein</fullName>
    </submittedName>
</protein>
<dbReference type="Proteomes" id="UP000325440">
    <property type="component" value="Unassembled WGS sequence"/>
</dbReference>
<proteinExistence type="predicted"/>
<gene>
    <name evidence="1" type="ORF">CINCED_3A007494</name>
</gene>
<reference evidence="1 2" key="1">
    <citation type="submission" date="2019-08" db="EMBL/GenBank/DDBJ databases">
        <authorList>
            <person name="Alioto T."/>
            <person name="Alioto T."/>
            <person name="Gomez Garrido J."/>
        </authorList>
    </citation>
    <scope>NUCLEOTIDE SEQUENCE [LARGE SCALE GENOMIC DNA]</scope>
</reference>
<evidence type="ECO:0000313" key="2">
    <source>
        <dbReference type="Proteomes" id="UP000325440"/>
    </source>
</evidence>
<keyword evidence="2" id="KW-1185">Reference proteome</keyword>
<dbReference type="EMBL" id="CABPRJ010001426">
    <property type="protein sequence ID" value="VVC35523.1"/>
    <property type="molecule type" value="Genomic_DNA"/>
</dbReference>